<sequence length="173" mass="18507">MAAAENKIDQADEKLASFCLHLQEMAGLEDEIDQADEKLASFCLHLEALAEAEDEIDQTNEKLAAFCLYLEAMATAGDEIDHADEMLADFCLYLQAMATTAEHGDSAAVITAVKETKSMAAPASDCETAGEAMKKVGKNMLLPELSVKSIVELPLPKPCLQITTSASSSQAVH</sequence>
<name>A0A0E0LTY2_ORYPU</name>
<dbReference type="HOGENOM" id="CLU_1550050_0_0_1"/>
<accession>A0A0E0LTY2</accession>
<proteinExistence type="predicted"/>
<keyword evidence="2" id="KW-1185">Reference proteome</keyword>
<protein>
    <submittedName>
        <fullName evidence="1">Uncharacterized protein</fullName>
    </submittedName>
</protein>
<dbReference type="AlphaFoldDB" id="A0A0E0LTY2"/>
<dbReference type="EnsemblPlants" id="OPUNC08G10390.1">
    <property type="protein sequence ID" value="OPUNC08G10390.1"/>
    <property type="gene ID" value="OPUNC08G10390"/>
</dbReference>
<evidence type="ECO:0000313" key="1">
    <source>
        <dbReference type="EnsemblPlants" id="OPUNC08G10390.1"/>
    </source>
</evidence>
<dbReference type="Proteomes" id="UP000026962">
    <property type="component" value="Chromosome 8"/>
</dbReference>
<evidence type="ECO:0000313" key="2">
    <source>
        <dbReference type="Proteomes" id="UP000026962"/>
    </source>
</evidence>
<organism evidence="1">
    <name type="scientific">Oryza punctata</name>
    <name type="common">Red rice</name>
    <dbReference type="NCBI Taxonomy" id="4537"/>
    <lineage>
        <taxon>Eukaryota</taxon>
        <taxon>Viridiplantae</taxon>
        <taxon>Streptophyta</taxon>
        <taxon>Embryophyta</taxon>
        <taxon>Tracheophyta</taxon>
        <taxon>Spermatophyta</taxon>
        <taxon>Magnoliopsida</taxon>
        <taxon>Liliopsida</taxon>
        <taxon>Poales</taxon>
        <taxon>Poaceae</taxon>
        <taxon>BOP clade</taxon>
        <taxon>Oryzoideae</taxon>
        <taxon>Oryzeae</taxon>
        <taxon>Oryzinae</taxon>
        <taxon>Oryza</taxon>
    </lineage>
</organism>
<reference evidence="1" key="1">
    <citation type="submission" date="2015-04" db="UniProtKB">
        <authorList>
            <consortium name="EnsemblPlants"/>
        </authorList>
    </citation>
    <scope>IDENTIFICATION</scope>
</reference>
<dbReference type="Gramene" id="OPUNC08G10390.1">
    <property type="protein sequence ID" value="OPUNC08G10390.1"/>
    <property type="gene ID" value="OPUNC08G10390"/>
</dbReference>
<reference evidence="1" key="2">
    <citation type="submission" date="2018-05" db="EMBL/GenBank/DDBJ databases">
        <title>OpunRS2 (Oryza punctata Reference Sequence Version 2).</title>
        <authorList>
            <person name="Zhang J."/>
            <person name="Kudrna D."/>
            <person name="Lee S."/>
            <person name="Talag J."/>
            <person name="Welchert J."/>
            <person name="Wing R.A."/>
        </authorList>
    </citation>
    <scope>NUCLEOTIDE SEQUENCE [LARGE SCALE GENOMIC DNA]</scope>
</reference>